<dbReference type="InterPro" id="IPR027417">
    <property type="entry name" value="P-loop_NTPase"/>
</dbReference>
<dbReference type="Pfam" id="PF00173">
    <property type="entry name" value="Cyt-b5"/>
    <property type="match status" value="1"/>
</dbReference>
<protein>
    <recommendedName>
        <fullName evidence="5">Cytochrome b5 heme-binding domain-containing protein</fullName>
    </recommendedName>
</protein>
<feature type="region of interest" description="Disordered" evidence="4">
    <location>
        <begin position="1"/>
        <end position="37"/>
    </location>
</feature>
<keyword evidence="2" id="KW-0547">Nucleotide-binding</keyword>
<evidence type="ECO:0000313" key="7">
    <source>
        <dbReference type="Proteomes" id="UP000503462"/>
    </source>
</evidence>
<dbReference type="GO" id="GO:0003924">
    <property type="term" value="F:GTPase activity"/>
    <property type="evidence" value="ECO:0007669"/>
    <property type="project" value="TreeGrafter"/>
</dbReference>
<accession>A0A6H0XNS7</accession>
<dbReference type="InterPro" id="IPR036400">
    <property type="entry name" value="Cyt_B5-like_heme/steroid_sf"/>
</dbReference>
<dbReference type="FunFam" id="3.40.50.300:FF:001086">
    <property type="entry name" value="GTP-binding protein GTR2"/>
    <property type="match status" value="1"/>
</dbReference>
<dbReference type="PANTHER" id="PTHR11259:SF2">
    <property type="entry name" value="GH16429P"/>
    <property type="match status" value="1"/>
</dbReference>
<dbReference type="Gene3D" id="3.10.120.10">
    <property type="entry name" value="Cytochrome b5-like heme/steroid binding domain"/>
    <property type="match status" value="1"/>
</dbReference>
<gene>
    <name evidence="6" type="ORF">AMS68_001795</name>
</gene>
<dbReference type="InterPro" id="IPR006762">
    <property type="entry name" value="Gtr1_RagA"/>
</dbReference>
<evidence type="ECO:0000259" key="5">
    <source>
        <dbReference type="SMART" id="SM01117"/>
    </source>
</evidence>
<dbReference type="GO" id="GO:0000329">
    <property type="term" value="C:fungal-type vacuole membrane"/>
    <property type="evidence" value="ECO:0007669"/>
    <property type="project" value="TreeGrafter"/>
</dbReference>
<name>A0A6H0XNS7_9PEZI</name>
<dbReference type="SUPFAM" id="SSF55856">
    <property type="entry name" value="Cytochrome b5-like heme/steroid binding domain"/>
    <property type="match status" value="1"/>
</dbReference>
<dbReference type="EMBL" id="CP051139">
    <property type="protein sequence ID" value="QIW96277.1"/>
    <property type="molecule type" value="Genomic_DNA"/>
</dbReference>
<feature type="region of interest" description="Disordered" evidence="4">
    <location>
        <begin position="596"/>
        <end position="620"/>
    </location>
</feature>
<evidence type="ECO:0000256" key="3">
    <source>
        <dbReference type="ARBA" id="ARBA00023134"/>
    </source>
</evidence>
<sequence length="620" mass="68856">MEEGGPFDATHDDTSKRAAHQRRKGSPKLLMMGQRRSGKSSIQSVVFQNMAPDETLFLESTNSIKEVTLKSCTSIEVLELPSHVTPESLETDHKALFSSLGAVIWVIDVQDEYLSSIAALVKTAAFLEAHHPRVNLEVLVHKTDGLTEEYRYDASREVRQRVQDEFSDVGLAGSNVGFHQTSIYDHSIFEAMSKIIQKLLLQLDSLEAMLNRLCLTCGMQKAFLFDTTSKLFIATDASPTFLPDYEACSDYLDVLVDLKALYSWSKRKGISDSTDSLSSDENLGESLVTFERSGETYIYAKELTEHLSLVCILSKGSGVEKRILIDYNVSVLQDAVIEVATKTTVRGRCKHCSLARSLVELIMASTEDVRQRKVVAADIPANTTSKRTDVRRADAASFGVLDILRLVAGLLLLNSCLSYFITNDSFFWGHRPWFSKPSLVMRYLQGPLSLTDAELRAYDGSDPQKPILLALNGTIYDVTSGARMYGPGGGYHVFAGKDASRGFITGCFAEDDNPDIRGAEWTYVPKDVPGPDEPATSAQKTYREQELRKAKKQVETVLNGWRTMFSGESGKDYFEVGKVKRPANWQSKLPLKKLCEQAEKSRPEPKEEGKDAGAAYRGSH</sequence>
<keyword evidence="7" id="KW-1185">Reference proteome</keyword>
<evidence type="ECO:0000256" key="1">
    <source>
        <dbReference type="ARBA" id="ARBA00007756"/>
    </source>
</evidence>
<dbReference type="GO" id="GO:0010507">
    <property type="term" value="P:negative regulation of autophagy"/>
    <property type="evidence" value="ECO:0007669"/>
    <property type="project" value="TreeGrafter"/>
</dbReference>
<dbReference type="Pfam" id="PF04670">
    <property type="entry name" value="Gtr1_RagA"/>
    <property type="match status" value="1"/>
</dbReference>
<dbReference type="GO" id="GO:0005525">
    <property type="term" value="F:GTP binding"/>
    <property type="evidence" value="ECO:0007669"/>
    <property type="project" value="UniProtKB-KW"/>
</dbReference>
<dbReference type="SUPFAM" id="SSF52540">
    <property type="entry name" value="P-loop containing nucleoside triphosphate hydrolases"/>
    <property type="match status" value="1"/>
</dbReference>
<dbReference type="GO" id="GO:0005634">
    <property type="term" value="C:nucleus"/>
    <property type="evidence" value="ECO:0007669"/>
    <property type="project" value="TreeGrafter"/>
</dbReference>
<evidence type="ECO:0000256" key="2">
    <source>
        <dbReference type="ARBA" id="ARBA00022741"/>
    </source>
</evidence>
<dbReference type="Proteomes" id="UP000503462">
    <property type="component" value="Chromosome 1"/>
</dbReference>
<dbReference type="OrthoDB" id="26136at2759"/>
<reference evidence="6 7" key="1">
    <citation type="journal article" date="2016" name="Sci. Rep.">
        <title>Peltaster fructicola genome reveals evolution from an invasive phytopathogen to an ectophytic parasite.</title>
        <authorList>
            <person name="Xu C."/>
            <person name="Chen H."/>
            <person name="Gleason M.L."/>
            <person name="Xu J.R."/>
            <person name="Liu H."/>
            <person name="Zhang R."/>
            <person name="Sun G."/>
        </authorList>
    </citation>
    <scope>NUCLEOTIDE SEQUENCE [LARGE SCALE GENOMIC DNA]</scope>
    <source>
        <strain evidence="6 7">LNHT1506</strain>
    </source>
</reference>
<dbReference type="GO" id="GO:1990131">
    <property type="term" value="C:Gtr1-Gtr2 GTPase complex"/>
    <property type="evidence" value="ECO:0007669"/>
    <property type="project" value="TreeGrafter"/>
</dbReference>
<feature type="domain" description="Cytochrome b5 heme-binding" evidence="5">
    <location>
        <begin position="450"/>
        <end position="528"/>
    </location>
</feature>
<evidence type="ECO:0000256" key="4">
    <source>
        <dbReference type="SAM" id="MobiDB-lite"/>
    </source>
</evidence>
<dbReference type="GO" id="GO:0009267">
    <property type="term" value="P:cellular response to starvation"/>
    <property type="evidence" value="ECO:0007669"/>
    <property type="project" value="TreeGrafter"/>
</dbReference>
<feature type="compositionally biased region" description="Basic residues" evidence="4">
    <location>
        <begin position="17"/>
        <end position="26"/>
    </location>
</feature>
<dbReference type="SMART" id="SM01117">
    <property type="entry name" value="Cyt-b5"/>
    <property type="match status" value="1"/>
</dbReference>
<comment type="similarity">
    <text evidence="1">Belongs to the GTR/RAG GTP-binding protein family.</text>
</comment>
<dbReference type="GO" id="GO:1904263">
    <property type="term" value="P:positive regulation of TORC1 signaling"/>
    <property type="evidence" value="ECO:0007669"/>
    <property type="project" value="TreeGrafter"/>
</dbReference>
<dbReference type="InterPro" id="IPR001199">
    <property type="entry name" value="Cyt_B5-like_heme/steroid-bd"/>
</dbReference>
<organism evidence="6 7">
    <name type="scientific">Peltaster fructicola</name>
    <dbReference type="NCBI Taxonomy" id="286661"/>
    <lineage>
        <taxon>Eukaryota</taxon>
        <taxon>Fungi</taxon>
        <taxon>Dikarya</taxon>
        <taxon>Ascomycota</taxon>
        <taxon>Pezizomycotina</taxon>
        <taxon>Dothideomycetes</taxon>
        <taxon>Dothideomycetes incertae sedis</taxon>
        <taxon>Peltaster</taxon>
    </lineage>
</organism>
<dbReference type="Gene3D" id="3.40.50.300">
    <property type="entry name" value="P-loop containing nucleotide triphosphate hydrolases"/>
    <property type="match status" value="1"/>
</dbReference>
<evidence type="ECO:0000313" key="6">
    <source>
        <dbReference type="EMBL" id="QIW96277.1"/>
    </source>
</evidence>
<dbReference type="Gene3D" id="3.30.450.190">
    <property type="match status" value="1"/>
</dbReference>
<feature type="compositionally biased region" description="Basic and acidic residues" evidence="4">
    <location>
        <begin position="596"/>
        <end position="611"/>
    </location>
</feature>
<proteinExistence type="inferred from homology"/>
<dbReference type="AlphaFoldDB" id="A0A6H0XNS7"/>
<dbReference type="PANTHER" id="PTHR11259">
    <property type="entry name" value="RAS-RELATED GTP BINDING RAG/GTR YEAST"/>
    <property type="match status" value="1"/>
</dbReference>
<keyword evidence="3" id="KW-0342">GTP-binding</keyword>